<dbReference type="InterPro" id="IPR046450">
    <property type="entry name" value="PA_dom_sf"/>
</dbReference>
<dbReference type="InterPro" id="IPR003137">
    <property type="entry name" value="PA_domain"/>
</dbReference>
<proteinExistence type="predicted"/>
<comment type="caution">
    <text evidence="4">The sequence shown here is derived from an EMBL/GenBank/DDBJ whole genome shotgun (WGS) entry which is preliminary data.</text>
</comment>
<feature type="signal peptide" evidence="1">
    <location>
        <begin position="1"/>
        <end position="18"/>
    </location>
</feature>
<evidence type="ECO:0000256" key="1">
    <source>
        <dbReference type="SAM" id="SignalP"/>
    </source>
</evidence>
<dbReference type="PANTHER" id="PTHR12147:SF26">
    <property type="entry name" value="PEPTIDASE M28 DOMAIN-CONTAINING PROTEIN"/>
    <property type="match status" value="1"/>
</dbReference>
<dbReference type="SUPFAM" id="SSF53187">
    <property type="entry name" value="Zn-dependent exopeptidases"/>
    <property type="match status" value="1"/>
</dbReference>
<dbReference type="Pfam" id="PF04389">
    <property type="entry name" value="Peptidase_M28"/>
    <property type="match status" value="1"/>
</dbReference>
<dbReference type="PANTHER" id="PTHR12147">
    <property type="entry name" value="METALLOPEPTIDASE M28 FAMILY MEMBER"/>
    <property type="match status" value="1"/>
</dbReference>
<dbReference type="Gene3D" id="3.40.630.10">
    <property type="entry name" value="Zn peptidases"/>
    <property type="match status" value="2"/>
</dbReference>
<dbReference type="Pfam" id="PF02225">
    <property type="entry name" value="PA"/>
    <property type="match status" value="1"/>
</dbReference>
<dbReference type="SUPFAM" id="SSF52025">
    <property type="entry name" value="PA domain"/>
    <property type="match status" value="1"/>
</dbReference>
<evidence type="ECO:0000259" key="3">
    <source>
        <dbReference type="Pfam" id="PF04389"/>
    </source>
</evidence>
<evidence type="ECO:0000259" key="2">
    <source>
        <dbReference type="Pfam" id="PF02225"/>
    </source>
</evidence>
<dbReference type="EMBL" id="JAULBC010000008">
    <property type="protein sequence ID" value="MEX6690133.1"/>
    <property type="molecule type" value="Genomic_DNA"/>
</dbReference>
<keyword evidence="1" id="KW-0732">Signal</keyword>
<reference evidence="4 5" key="1">
    <citation type="submission" date="2023-07" db="EMBL/GenBank/DDBJ databases">
        <authorList>
            <person name="Lian W.-H."/>
        </authorList>
    </citation>
    <scope>NUCLEOTIDE SEQUENCE [LARGE SCALE GENOMIC DNA]</scope>
    <source>
        <strain evidence="4 5">SYSU DXS3180</strain>
    </source>
</reference>
<dbReference type="InterPro" id="IPR045175">
    <property type="entry name" value="M28_fam"/>
</dbReference>
<dbReference type="Proteomes" id="UP001560573">
    <property type="component" value="Unassembled WGS sequence"/>
</dbReference>
<keyword evidence="5" id="KW-1185">Reference proteome</keyword>
<organism evidence="4 5">
    <name type="scientific">Danxiaibacter flavus</name>
    <dbReference type="NCBI Taxonomy" id="3049108"/>
    <lineage>
        <taxon>Bacteria</taxon>
        <taxon>Pseudomonadati</taxon>
        <taxon>Bacteroidota</taxon>
        <taxon>Chitinophagia</taxon>
        <taxon>Chitinophagales</taxon>
        <taxon>Chitinophagaceae</taxon>
        <taxon>Danxiaibacter</taxon>
    </lineage>
</organism>
<feature type="chain" id="PRO_5045689979" evidence="1">
    <location>
        <begin position="19"/>
        <end position="504"/>
    </location>
</feature>
<evidence type="ECO:0000313" key="5">
    <source>
        <dbReference type="Proteomes" id="UP001560573"/>
    </source>
</evidence>
<dbReference type="RefSeq" id="WP_369331544.1">
    <property type="nucleotide sequence ID" value="NZ_JAULBC010000008.1"/>
</dbReference>
<feature type="domain" description="PA" evidence="2">
    <location>
        <begin position="139"/>
        <end position="235"/>
    </location>
</feature>
<protein>
    <submittedName>
        <fullName evidence="4">M28 family peptidase</fullName>
    </submittedName>
</protein>
<name>A0ABV3ZK18_9BACT</name>
<accession>A0ABV3ZK18</accession>
<dbReference type="InterPro" id="IPR007484">
    <property type="entry name" value="Peptidase_M28"/>
</dbReference>
<gene>
    <name evidence="4" type="ORF">QTN47_21670</name>
</gene>
<sequence length="504" mass="55843">MKKLLLSVAVIASIAAMAQKDPAKKFAETITAKDLKTKLTVIAGPGMEGRETATEGQRKAATFIENHFKKLGLQPGAGNGYQMEYPVYQDSLQSVSFSVNGRVFTLDKDFTISAGSFATFQRTAKDVVFASFGIVDSTSNDYDGLNVSKKWVLLIDGTRADVDKAPDAESRSNLRALYMKVALAKKNGARGVIIVSNDFPKKEAFARLGNMQLKQTADSSIVPVVYASKQAAAAIVGKQVSALSDLSKQVRGIYPATIDLNVVRFTKTLHSTNVLGVLPGTDKKDEYVFVTAHYDHLGKKGDVIYYGADDDGSGTTSVLQIAEAFAKAKAKGISPKRTIVFMTVSGEEKGLWGSEYYSEHPAFPLDKTSVDLNIDMVGRIDPDRKEGDSTNYVYTIGEDKLSSELFGISDSINKKYMNLELDRRFNDPNDPNKFYYRSDHFNFAKKGVPVIFYFNGVHADYHRPTDTVDKINFNVMEKRVRLVFYTAWEMANRENMLKRDIPLK</sequence>
<feature type="domain" description="Peptidase M28" evidence="3">
    <location>
        <begin position="273"/>
        <end position="485"/>
    </location>
</feature>
<evidence type="ECO:0000313" key="4">
    <source>
        <dbReference type="EMBL" id="MEX6690133.1"/>
    </source>
</evidence>